<name>A0A3E0WFD9_9MICO</name>
<evidence type="ECO:0000313" key="3">
    <source>
        <dbReference type="Proteomes" id="UP000257080"/>
    </source>
</evidence>
<evidence type="ECO:0000256" key="1">
    <source>
        <dbReference type="SAM" id="Phobius"/>
    </source>
</evidence>
<dbReference type="AlphaFoldDB" id="A0A3E0WFD9"/>
<dbReference type="RefSeq" id="WP_116417711.1">
    <property type="nucleotide sequence ID" value="NZ_NBXC01000008.1"/>
</dbReference>
<sequence>MQPYSDYPLVRAWQIVADIVALAAIAAFISLGIAAGSLVASLAALGQQIQEAGTGFADTMADAARTLGDVPLIGATASSSFQSASTAGEQLAAAGQQQQDLVGNAAVIVGLVVAGLPVLLILLVWLRPRLRFARHAASVRSLSATAAGLDLLALRALAGQKSAVVLAVGPDPVAGWRAGDPLVVRILADLELRSAGVRTR</sequence>
<feature type="transmembrane region" description="Helical" evidence="1">
    <location>
        <begin position="105"/>
        <end position="126"/>
    </location>
</feature>
<keyword evidence="1" id="KW-1133">Transmembrane helix</keyword>
<feature type="transmembrane region" description="Helical" evidence="1">
    <location>
        <begin position="12"/>
        <end position="35"/>
    </location>
</feature>
<reference evidence="2 3" key="1">
    <citation type="submission" date="2017-04" db="EMBL/GenBank/DDBJ databases">
        <title>Comparative genome analysis of Subtercola boreus.</title>
        <authorList>
            <person name="Cho Y.-J."/>
            <person name="Cho A."/>
            <person name="Kim O.-S."/>
            <person name="Lee J.-I."/>
        </authorList>
    </citation>
    <scope>NUCLEOTIDE SEQUENCE [LARGE SCALE GENOMIC DNA]</scope>
    <source>
        <strain evidence="2 3">P28004</strain>
    </source>
</reference>
<evidence type="ECO:0000313" key="2">
    <source>
        <dbReference type="EMBL" id="RFA28921.1"/>
    </source>
</evidence>
<dbReference type="OrthoDB" id="5198533at2"/>
<dbReference type="EMBL" id="NBXE01000008">
    <property type="protein sequence ID" value="RFA28921.1"/>
    <property type="molecule type" value="Genomic_DNA"/>
</dbReference>
<keyword evidence="1" id="KW-0472">Membrane</keyword>
<gene>
    <name evidence="2" type="ORF">B7R25_04230</name>
</gene>
<dbReference type="Proteomes" id="UP000257080">
    <property type="component" value="Unassembled WGS sequence"/>
</dbReference>
<organism evidence="2 3">
    <name type="scientific">Subtercola boreus</name>
    <dbReference type="NCBI Taxonomy" id="120213"/>
    <lineage>
        <taxon>Bacteria</taxon>
        <taxon>Bacillati</taxon>
        <taxon>Actinomycetota</taxon>
        <taxon>Actinomycetes</taxon>
        <taxon>Micrococcales</taxon>
        <taxon>Microbacteriaceae</taxon>
        <taxon>Subtercola</taxon>
    </lineage>
</organism>
<accession>A0A3E0WFD9</accession>
<proteinExistence type="predicted"/>
<protein>
    <recommendedName>
        <fullName evidence="4">Transmembrane protein</fullName>
    </recommendedName>
</protein>
<comment type="caution">
    <text evidence="2">The sequence shown here is derived from an EMBL/GenBank/DDBJ whole genome shotgun (WGS) entry which is preliminary data.</text>
</comment>
<evidence type="ECO:0008006" key="4">
    <source>
        <dbReference type="Google" id="ProtNLM"/>
    </source>
</evidence>
<keyword evidence="1" id="KW-0812">Transmembrane</keyword>